<evidence type="ECO:0000259" key="1">
    <source>
        <dbReference type="PROSITE" id="PS50056"/>
    </source>
</evidence>
<dbReference type="Gene3D" id="3.90.190.10">
    <property type="entry name" value="Protein tyrosine phosphatase superfamily"/>
    <property type="match status" value="1"/>
</dbReference>
<dbReference type="PROSITE" id="PS50056">
    <property type="entry name" value="TYR_PHOSPHATASE_2"/>
    <property type="match status" value="1"/>
</dbReference>
<keyword evidence="3" id="KW-1185">Reference proteome</keyword>
<protein>
    <submittedName>
        <fullName evidence="2">Tyrosine-protein phosphatase</fullName>
    </submittedName>
</protein>
<evidence type="ECO:0000313" key="3">
    <source>
        <dbReference type="Proteomes" id="UP001499979"/>
    </source>
</evidence>
<proteinExistence type="predicted"/>
<dbReference type="InterPro" id="IPR026893">
    <property type="entry name" value="Tyr/Ser_Pase_IphP-type"/>
</dbReference>
<gene>
    <name evidence="2" type="ORF">GCM10009606_05750</name>
</gene>
<reference evidence="2 3" key="1">
    <citation type="journal article" date="2019" name="Int. J. Syst. Evol. Microbiol.">
        <title>The Global Catalogue of Microorganisms (GCM) 10K type strain sequencing project: providing services to taxonomists for standard genome sequencing and annotation.</title>
        <authorList>
            <consortium name="The Broad Institute Genomics Platform"/>
            <consortium name="The Broad Institute Genome Sequencing Center for Infectious Disease"/>
            <person name="Wu L."/>
            <person name="Ma J."/>
        </authorList>
    </citation>
    <scope>NUCLEOTIDE SEQUENCE [LARGE SCALE GENOMIC DNA]</scope>
    <source>
        <strain evidence="2 3">JCM 11813</strain>
    </source>
</reference>
<dbReference type="SUPFAM" id="SSF52799">
    <property type="entry name" value="(Phosphotyrosine protein) phosphatases II"/>
    <property type="match status" value="1"/>
</dbReference>
<dbReference type="EMBL" id="BAAAJE010000002">
    <property type="protein sequence ID" value="GAA1128864.1"/>
    <property type="molecule type" value="Genomic_DNA"/>
</dbReference>
<evidence type="ECO:0000313" key="2">
    <source>
        <dbReference type="EMBL" id="GAA1128864.1"/>
    </source>
</evidence>
<feature type="domain" description="Tyrosine specific protein phosphatases" evidence="1">
    <location>
        <begin position="108"/>
        <end position="143"/>
    </location>
</feature>
<dbReference type="Pfam" id="PF13350">
    <property type="entry name" value="Y_phosphatase3"/>
    <property type="match status" value="1"/>
</dbReference>
<sequence length="238" mass="25200">MWDGARNLMDLGGLPVRGGGTTAQGRVWRSAAPESITGPGWAAARAAGLTTVVDLRNDVERADVRDVDGVRIVHAPTEDPDDPDFLAECGPWLDHPRSWAPNLARYPEKFAAVFTAIADAEGGVLVHCAGGRDRTGLVASMLLGLAGVEDEAVADHYEQGFRGAADHRGHGLGYDPVSGEWVAAPDEAWEPDALDAALADRRPVLLGWLRDTDVAAYLGDAGVDAPRLARLRGLVLGQ</sequence>
<organism evidence="2 3">
    <name type="scientific">Nocardioides aquiterrae</name>
    <dbReference type="NCBI Taxonomy" id="203799"/>
    <lineage>
        <taxon>Bacteria</taxon>
        <taxon>Bacillati</taxon>
        <taxon>Actinomycetota</taxon>
        <taxon>Actinomycetes</taxon>
        <taxon>Propionibacteriales</taxon>
        <taxon>Nocardioidaceae</taxon>
        <taxon>Nocardioides</taxon>
    </lineage>
</organism>
<name>A0ABN1UB10_9ACTN</name>
<dbReference type="Proteomes" id="UP001499979">
    <property type="component" value="Unassembled WGS sequence"/>
</dbReference>
<accession>A0ABN1UB10</accession>
<dbReference type="InterPro" id="IPR000387">
    <property type="entry name" value="Tyr_Pase_dom"/>
</dbReference>
<dbReference type="InterPro" id="IPR016130">
    <property type="entry name" value="Tyr_Pase_AS"/>
</dbReference>
<dbReference type="PROSITE" id="PS00383">
    <property type="entry name" value="TYR_PHOSPHATASE_1"/>
    <property type="match status" value="1"/>
</dbReference>
<dbReference type="RefSeq" id="WP_343905478.1">
    <property type="nucleotide sequence ID" value="NZ_BAAAJE010000002.1"/>
</dbReference>
<comment type="caution">
    <text evidence="2">The sequence shown here is derived from an EMBL/GenBank/DDBJ whole genome shotgun (WGS) entry which is preliminary data.</text>
</comment>
<dbReference type="InterPro" id="IPR029021">
    <property type="entry name" value="Prot-tyrosine_phosphatase-like"/>
</dbReference>